<protein>
    <submittedName>
        <fullName evidence="1">Uncharacterized protein</fullName>
    </submittedName>
</protein>
<dbReference type="Proteomes" id="UP000829817">
    <property type="component" value="Chromosome"/>
</dbReference>
<proteinExistence type="predicted"/>
<organism evidence="1 2">
    <name type="scientific">Uruburuella testudinis</name>
    <dbReference type="NCBI Taxonomy" id="1282863"/>
    <lineage>
        <taxon>Bacteria</taxon>
        <taxon>Pseudomonadati</taxon>
        <taxon>Pseudomonadota</taxon>
        <taxon>Betaproteobacteria</taxon>
        <taxon>Neisseriales</taxon>
        <taxon>Neisseriaceae</taxon>
        <taxon>Uruburuella</taxon>
    </lineage>
</organism>
<gene>
    <name evidence="1" type="ORF">LVJ83_10710</name>
</gene>
<dbReference type="RefSeq" id="WP_244784536.1">
    <property type="nucleotide sequence ID" value="NZ_CP091508.1"/>
</dbReference>
<dbReference type="EMBL" id="CP091508">
    <property type="protein sequence ID" value="UOO81418.1"/>
    <property type="molecule type" value="Genomic_DNA"/>
</dbReference>
<sequence length="68" mass="7983">MALWPFFFLEIEKFLNYNLFIRQRKVFASMGWGGRRSGYSGRLKNIGLRGRLWRAVAVLPVGRLFGLF</sequence>
<name>A0ABY4DSN0_9NEIS</name>
<evidence type="ECO:0000313" key="2">
    <source>
        <dbReference type="Proteomes" id="UP000829817"/>
    </source>
</evidence>
<accession>A0ABY4DSN0</accession>
<keyword evidence="2" id="KW-1185">Reference proteome</keyword>
<reference evidence="1 2" key="1">
    <citation type="journal article" date="2022" name="Res Sq">
        <title>Evolution of multicellular longitudinally dividing oral cavity symbionts (Neisseriaceae).</title>
        <authorList>
            <person name="Nyongesa S."/>
            <person name="Weber P."/>
            <person name="Bernet E."/>
            <person name="Pullido F."/>
            <person name="Nieckarz M."/>
            <person name="Delaby M."/>
            <person name="Nieves C."/>
            <person name="Viehboeck T."/>
            <person name="Krause N."/>
            <person name="Rivera-Millot A."/>
            <person name="Nakamura A."/>
            <person name="Vischer N."/>
            <person name="VanNieuwenhze M."/>
            <person name="Brun Y."/>
            <person name="Cava F."/>
            <person name="Bulgheresi S."/>
            <person name="Veyrier F."/>
        </authorList>
    </citation>
    <scope>NUCLEOTIDE SEQUENCE [LARGE SCALE GENOMIC DNA]</scope>
    <source>
        <strain evidence="1 2">CCUG 63373m</strain>
    </source>
</reference>
<evidence type="ECO:0000313" key="1">
    <source>
        <dbReference type="EMBL" id="UOO81418.1"/>
    </source>
</evidence>